<keyword evidence="10" id="KW-1185">Reference proteome</keyword>
<dbReference type="EMBL" id="CAMXCT030000169">
    <property type="protein sequence ID" value="CAL4762266.1"/>
    <property type="molecule type" value="Genomic_DNA"/>
</dbReference>
<sequence>FPSQGSTNRLQLSLLSVHGPTPSGPSRSTRVDVASTAVGASAIALARRRATRASCRADPSDLEKEAARIRAEALALEEEQKQQRREQRALEWTDGKKSISVAELRLKLQKEEKTNFSENEVRDLLNSKEASTENLSREEFQDRLRMLVAAKRETARALEAVAKREQEAEASVASMKEELGNVFATEVDGEDRSLPTRLVASLVYILPLMDGFQFGLPLLEIFPGALPIVKLIAPLLMLKNAIPFGTFIFLILFQAQARNGDLPQILRFNLAQAVVLDVLFIIPDFFMSIISMELPTSLLVALFVILFGVMVYSVTLTLLGKVPDGLGGISDMTRRNLGRGF</sequence>
<keyword evidence="3 6" id="KW-0812">Transmembrane</keyword>
<dbReference type="PANTHER" id="PTHR33510:SF5">
    <property type="entry name" value="PROTEIN TIC 20-II, CHLOROPLASTIC"/>
    <property type="match status" value="1"/>
</dbReference>
<dbReference type="EMBL" id="CAMXCT020000169">
    <property type="protein sequence ID" value="CAL1128329.1"/>
    <property type="molecule type" value="Genomic_DNA"/>
</dbReference>
<evidence type="ECO:0000256" key="3">
    <source>
        <dbReference type="ARBA" id="ARBA00022692"/>
    </source>
</evidence>
<comment type="caution">
    <text evidence="7">The sequence shown here is derived from an EMBL/GenBank/DDBJ whole genome shotgun (WGS) entry which is preliminary data.</text>
</comment>
<feature type="transmembrane region" description="Helical" evidence="6">
    <location>
        <begin position="298"/>
        <end position="319"/>
    </location>
</feature>
<dbReference type="AlphaFoldDB" id="A0A9P1BKA2"/>
<name>A0A9P1BKA2_9DINO</name>
<gene>
    <name evidence="7" type="ORF">C1SCF055_LOCUS3316</name>
</gene>
<feature type="transmembrane region" description="Helical" evidence="6">
    <location>
        <begin position="231"/>
        <end position="253"/>
    </location>
</feature>
<evidence type="ECO:0000256" key="4">
    <source>
        <dbReference type="ARBA" id="ARBA00022989"/>
    </source>
</evidence>
<dbReference type="GO" id="GO:0031969">
    <property type="term" value="C:chloroplast membrane"/>
    <property type="evidence" value="ECO:0007669"/>
    <property type="project" value="UniProtKB-SubCell"/>
</dbReference>
<evidence type="ECO:0000313" key="10">
    <source>
        <dbReference type="Proteomes" id="UP001152797"/>
    </source>
</evidence>
<evidence type="ECO:0000313" key="7">
    <source>
        <dbReference type="EMBL" id="CAI3974954.1"/>
    </source>
</evidence>
<accession>A0A9P1BKA2</accession>
<comment type="subcellular location">
    <subcellularLocation>
        <location evidence="1">Plastid</location>
        <location evidence="1">Chloroplast membrane</location>
        <topology evidence="1">Multi-pass membrane protein</topology>
    </subcellularLocation>
</comment>
<keyword evidence="5 6" id="KW-0472">Membrane</keyword>
<feature type="transmembrane region" description="Helical" evidence="6">
    <location>
        <begin position="265"/>
        <end position="286"/>
    </location>
</feature>
<dbReference type="Pfam" id="PF16166">
    <property type="entry name" value="TIC20"/>
    <property type="match status" value="1"/>
</dbReference>
<organism evidence="7">
    <name type="scientific">Cladocopium goreaui</name>
    <dbReference type="NCBI Taxonomy" id="2562237"/>
    <lineage>
        <taxon>Eukaryota</taxon>
        <taxon>Sar</taxon>
        <taxon>Alveolata</taxon>
        <taxon>Dinophyceae</taxon>
        <taxon>Suessiales</taxon>
        <taxon>Symbiodiniaceae</taxon>
        <taxon>Cladocopium</taxon>
    </lineage>
</organism>
<dbReference type="InterPro" id="IPR005691">
    <property type="entry name" value="Tic20"/>
</dbReference>
<comment type="similarity">
    <text evidence="2">Belongs to the Tic20 family.</text>
</comment>
<proteinExistence type="inferred from homology"/>
<evidence type="ECO:0000256" key="5">
    <source>
        <dbReference type="ARBA" id="ARBA00023136"/>
    </source>
</evidence>
<keyword evidence="4 6" id="KW-1133">Transmembrane helix</keyword>
<reference evidence="8" key="2">
    <citation type="submission" date="2024-04" db="EMBL/GenBank/DDBJ databases">
        <authorList>
            <person name="Chen Y."/>
            <person name="Shah S."/>
            <person name="Dougan E. K."/>
            <person name="Thang M."/>
            <person name="Chan C."/>
        </authorList>
    </citation>
    <scope>NUCLEOTIDE SEQUENCE [LARGE SCALE GENOMIC DNA]</scope>
</reference>
<dbReference type="PANTHER" id="PTHR33510">
    <property type="entry name" value="PROTEIN TIC 20-II, CHLOROPLASTIC"/>
    <property type="match status" value="1"/>
</dbReference>
<evidence type="ECO:0000256" key="6">
    <source>
        <dbReference type="SAM" id="Phobius"/>
    </source>
</evidence>
<dbReference type="OrthoDB" id="414558at2759"/>
<reference evidence="7" key="1">
    <citation type="submission" date="2022-10" db="EMBL/GenBank/DDBJ databases">
        <authorList>
            <person name="Chen Y."/>
            <person name="Dougan E. K."/>
            <person name="Chan C."/>
            <person name="Rhodes N."/>
            <person name="Thang M."/>
        </authorList>
    </citation>
    <scope>NUCLEOTIDE SEQUENCE</scope>
</reference>
<evidence type="ECO:0000256" key="2">
    <source>
        <dbReference type="ARBA" id="ARBA00009596"/>
    </source>
</evidence>
<dbReference type="EMBL" id="CAMXCT010000169">
    <property type="protein sequence ID" value="CAI3974954.1"/>
    <property type="molecule type" value="Genomic_DNA"/>
</dbReference>
<dbReference type="Proteomes" id="UP001152797">
    <property type="component" value="Unassembled WGS sequence"/>
</dbReference>
<evidence type="ECO:0000313" key="9">
    <source>
        <dbReference type="EMBL" id="CAL4762266.1"/>
    </source>
</evidence>
<protein>
    <submittedName>
        <fullName evidence="9">Tic20 family protein</fullName>
    </submittedName>
</protein>
<evidence type="ECO:0000256" key="1">
    <source>
        <dbReference type="ARBA" id="ARBA00004508"/>
    </source>
</evidence>
<feature type="non-terminal residue" evidence="7">
    <location>
        <position position="1"/>
    </location>
</feature>
<evidence type="ECO:0000313" key="8">
    <source>
        <dbReference type="EMBL" id="CAL1128329.1"/>
    </source>
</evidence>